<organism evidence="10 11">
    <name type="scientific">Bittarella massiliensis</name>
    <name type="common">ex Durand et al. 2017</name>
    <dbReference type="NCBI Taxonomy" id="1720313"/>
    <lineage>
        <taxon>Bacteria</taxon>
        <taxon>Bacillati</taxon>
        <taxon>Bacillota</taxon>
        <taxon>Clostridia</taxon>
        <taxon>Eubacteriales</taxon>
        <taxon>Oscillospiraceae</taxon>
        <taxon>Bittarella (ex Durand et al. 2017)</taxon>
    </lineage>
</organism>
<reference evidence="11" key="1">
    <citation type="submission" date="2016-11" db="EMBL/GenBank/DDBJ databases">
        <authorList>
            <person name="Jaros S."/>
            <person name="Januszkiewicz K."/>
            <person name="Wedrychowicz H."/>
        </authorList>
    </citation>
    <scope>NUCLEOTIDE SEQUENCE [LARGE SCALE GENOMIC DNA]</scope>
    <source>
        <strain evidence="11">DSM 4029</strain>
    </source>
</reference>
<accession>A0AAQ1RVK2</accession>
<feature type="binding site" evidence="8">
    <location>
        <position position="69"/>
    </location>
    <ligand>
        <name>Zn(2+)</name>
        <dbReference type="ChEBI" id="CHEBI:29105"/>
        <label>1</label>
    </ligand>
</feature>
<evidence type="ECO:0000313" key="10">
    <source>
        <dbReference type="EMBL" id="SHG00725.1"/>
    </source>
</evidence>
<keyword evidence="4 8" id="KW-0479">Metal-binding</keyword>
<dbReference type="SUPFAM" id="SSF101821">
    <property type="entry name" value="Aminopeptidase/glucanase lid domain"/>
    <property type="match status" value="1"/>
</dbReference>
<evidence type="ECO:0000256" key="5">
    <source>
        <dbReference type="ARBA" id="ARBA00022801"/>
    </source>
</evidence>
<dbReference type="Gene3D" id="3.40.630.10">
    <property type="entry name" value="Zn peptidases"/>
    <property type="match status" value="1"/>
</dbReference>
<sequence length="369" mass="39746">MLDKQEMRPILREFMETPRLSGFEGPMARRFCEEMKKYTDSVQIDRLGNAIATFPGTDPQAPSAMVLSHLDTIGFILTRIDEGGFLFFDRMGGVPEKVLPGIAVEVGDEDGGFHHGIIGCRAYHIQSPEQKSKVDPIGNLFIDIGAKSRQEVLAMGIQVGCPAIYAPRYIELVGDRIAGSYIDAAAGLTNLVQIASALAERPARATVHLVGTVWEEFSARGAMMAARTVKTDLAFSLLGPGAADTPDQRGAVSNVIMGGGPGVTLFNFHGKGTLNGNIAHRGLLKLLREAGEETGIPLQRHAARGALSDTAYLQLEGEGIPCIDLGAPDRYSHSPMETVDLGDLEQVGRLVSAALYRLDRDFDLGRYPA</sequence>
<feature type="binding site" evidence="8">
    <location>
        <position position="216"/>
    </location>
    <ligand>
        <name>Zn(2+)</name>
        <dbReference type="ChEBI" id="CHEBI:29105"/>
        <label>2</label>
    </ligand>
</feature>
<evidence type="ECO:0000256" key="3">
    <source>
        <dbReference type="ARBA" id="ARBA00022670"/>
    </source>
</evidence>
<dbReference type="EMBL" id="FQVY01000002">
    <property type="protein sequence ID" value="SHG00725.1"/>
    <property type="molecule type" value="Genomic_DNA"/>
</dbReference>
<dbReference type="GO" id="GO:0006508">
    <property type="term" value="P:proteolysis"/>
    <property type="evidence" value="ECO:0007669"/>
    <property type="project" value="UniProtKB-KW"/>
</dbReference>
<dbReference type="AlphaFoldDB" id="A0AAQ1RVK2"/>
<dbReference type="RefSeq" id="WP_021659044.1">
    <property type="nucleotide sequence ID" value="NZ_FQVY01000002.1"/>
</dbReference>
<evidence type="ECO:0000313" key="9">
    <source>
        <dbReference type="EMBL" id="MZL69959.1"/>
    </source>
</evidence>
<evidence type="ECO:0000256" key="1">
    <source>
        <dbReference type="ARBA" id="ARBA00006272"/>
    </source>
</evidence>
<proteinExistence type="inferred from homology"/>
<feature type="binding site" evidence="8">
    <location>
        <position position="183"/>
    </location>
    <ligand>
        <name>Zn(2+)</name>
        <dbReference type="ChEBI" id="CHEBI:29105"/>
        <label>1</label>
    </ligand>
</feature>
<evidence type="ECO:0000256" key="6">
    <source>
        <dbReference type="PIRNR" id="PIRNR001123"/>
    </source>
</evidence>
<evidence type="ECO:0000313" key="11">
    <source>
        <dbReference type="Proteomes" id="UP000184089"/>
    </source>
</evidence>
<feature type="binding site" evidence="8">
    <location>
        <position position="183"/>
    </location>
    <ligand>
        <name>Zn(2+)</name>
        <dbReference type="ChEBI" id="CHEBI:29105"/>
        <label>2</label>
    </ligand>
</feature>
<dbReference type="Proteomes" id="UP000184089">
    <property type="component" value="Unassembled WGS sequence"/>
</dbReference>
<dbReference type="Proteomes" id="UP000474718">
    <property type="component" value="Unassembled WGS sequence"/>
</dbReference>
<dbReference type="PANTHER" id="PTHR32481:SF0">
    <property type="entry name" value="AMINOPEPTIDASE YPDE-RELATED"/>
    <property type="match status" value="1"/>
</dbReference>
<dbReference type="PIRSF" id="PIRSF001123">
    <property type="entry name" value="PepA_GA"/>
    <property type="match status" value="1"/>
</dbReference>
<keyword evidence="12" id="KW-1185">Reference proteome</keyword>
<keyword evidence="2 10" id="KW-0031">Aminopeptidase</keyword>
<protein>
    <submittedName>
        <fullName evidence="10">Aminopeptidase FrvX</fullName>
    </submittedName>
    <submittedName>
        <fullName evidence="9">M20/M25/M40 family metallo-hydrolase</fullName>
    </submittedName>
</protein>
<evidence type="ECO:0000256" key="4">
    <source>
        <dbReference type="ARBA" id="ARBA00022723"/>
    </source>
</evidence>
<name>A0AAQ1RVK2_9FIRM</name>
<dbReference type="GO" id="GO:0004177">
    <property type="term" value="F:aminopeptidase activity"/>
    <property type="evidence" value="ECO:0007669"/>
    <property type="project" value="UniProtKB-UniRule"/>
</dbReference>
<evidence type="ECO:0000256" key="2">
    <source>
        <dbReference type="ARBA" id="ARBA00022438"/>
    </source>
</evidence>
<evidence type="ECO:0000256" key="8">
    <source>
        <dbReference type="PIRSR" id="PIRSR001123-2"/>
    </source>
</evidence>
<feature type="active site" description="Proton acceptor" evidence="7">
    <location>
        <position position="215"/>
    </location>
</feature>
<dbReference type="InterPro" id="IPR008007">
    <property type="entry name" value="Peptidase_M42"/>
</dbReference>
<comment type="cofactor">
    <cofactor evidence="8">
        <name>a divalent metal cation</name>
        <dbReference type="ChEBI" id="CHEBI:60240"/>
    </cofactor>
    <text evidence="8">Binds 2 divalent metal cations per subunit.</text>
</comment>
<feature type="binding site" evidence="8">
    <location>
        <position position="333"/>
    </location>
    <ligand>
        <name>Zn(2+)</name>
        <dbReference type="ChEBI" id="CHEBI:29105"/>
        <label>2</label>
    </ligand>
</feature>
<dbReference type="InterPro" id="IPR051464">
    <property type="entry name" value="Peptidase_M42_aminopept"/>
</dbReference>
<dbReference type="PANTHER" id="PTHR32481">
    <property type="entry name" value="AMINOPEPTIDASE"/>
    <property type="match status" value="1"/>
</dbReference>
<comment type="similarity">
    <text evidence="1 6">Belongs to the peptidase M42 family.</text>
</comment>
<dbReference type="GO" id="GO:0046872">
    <property type="term" value="F:metal ion binding"/>
    <property type="evidence" value="ECO:0007669"/>
    <property type="project" value="UniProtKB-UniRule"/>
</dbReference>
<comment type="caution">
    <text evidence="10">The sequence shown here is derived from an EMBL/GenBank/DDBJ whole genome shotgun (WGS) entry which is preliminary data.</text>
</comment>
<dbReference type="Gene3D" id="2.40.30.40">
    <property type="entry name" value="Peptidase M42, domain 2"/>
    <property type="match status" value="1"/>
</dbReference>
<dbReference type="InterPro" id="IPR023367">
    <property type="entry name" value="Peptidase_M42_dom2"/>
</dbReference>
<keyword evidence="3" id="KW-0645">Protease</keyword>
<reference evidence="10" key="2">
    <citation type="submission" date="2016-11" db="EMBL/GenBank/DDBJ databases">
        <authorList>
            <person name="Varghese N."/>
            <person name="Submissions S."/>
        </authorList>
    </citation>
    <scope>NUCLEOTIDE SEQUENCE</scope>
    <source>
        <strain evidence="10">DSM 4029</strain>
    </source>
</reference>
<reference evidence="9 12" key="3">
    <citation type="journal article" date="2019" name="Nat. Med.">
        <title>A library of human gut bacterial isolates paired with longitudinal multiomics data enables mechanistic microbiome research.</title>
        <authorList>
            <person name="Poyet M."/>
            <person name="Groussin M."/>
            <person name="Gibbons S.M."/>
            <person name="Avila-Pacheco J."/>
            <person name="Jiang X."/>
            <person name="Kearney S.M."/>
            <person name="Perrotta A.R."/>
            <person name="Berdy B."/>
            <person name="Zhao S."/>
            <person name="Lieberman T.D."/>
            <person name="Swanson P.K."/>
            <person name="Smith M."/>
            <person name="Roesemann S."/>
            <person name="Alexander J.E."/>
            <person name="Rich S.A."/>
            <person name="Livny J."/>
            <person name="Vlamakis H."/>
            <person name="Clish C."/>
            <person name="Bullock K."/>
            <person name="Deik A."/>
            <person name="Scott J."/>
            <person name="Pierce K.A."/>
            <person name="Xavier R.J."/>
            <person name="Alm E.J."/>
        </authorList>
    </citation>
    <scope>NUCLEOTIDE SEQUENCE [LARGE SCALE GENOMIC DNA]</scope>
    <source>
        <strain evidence="9 12">BIOML-A2</strain>
    </source>
</reference>
<gene>
    <name evidence="9" type="ORF">GT747_09365</name>
    <name evidence="10" type="ORF">SAMN05444424_1126</name>
</gene>
<keyword evidence="5" id="KW-0378">Hydrolase</keyword>
<dbReference type="SUPFAM" id="SSF53187">
    <property type="entry name" value="Zn-dependent exopeptidases"/>
    <property type="match status" value="1"/>
</dbReference>
<evidence type="ECO:0000256" key="7">
    <source>
        <dbReference type="PIRSR" id="PIRSR001123-1"/>
    </source>
</evidence>
<dbReference type="Pfam" id="PF05343">
    <property type="entry name" value="Peptidase_M42"/>
    <property type="match status" value="1"/>
</dbReference>
<evidence type="ECO:0000313" key="12">
    <source>
        <dbReference type="Proteomes" id="UP000474718"/>
    </source>
</evidence>
<dbReference type="EMBL" id="WWVX01000006">
    <property type="protein sequence ID" value="MZL69959.1"/>
    <property type="molecule type" value="Genomic_DNA"/>
</dbReference>